<evidence type="ECO:0000259" key="11">
    <source>
        <dbReference type="PROSITE" id="PS50109"/>
    </source>
</evidence>
<feature type="transmembrane region" description="Helical" evidence="9">
    <location>
        <begin position="326"/>
        <end position="343"/>
    </location>
</feature>
<keyword evidence="9" id="KW-1133">Transmembrane helix</keyword>
<evidence type="ECO:0000256" key="7">
    <source>
        <dbReference type="ARBA" id="ARBA00023163"/>
    </source>
</evidence>
<sequence>MDKRSKFSYRYSGYCVLLGCLVLLCLARPVAAQQAVVIRSSDFGEHNQVFLDDSVWYYHPGELPGGNKPAINTSGWDTLRHTIFGKINAPRRWQGIGWFGLWVRADTGLVNKKLFISINHDGASELFLDGKPIGGYGKVGKSAQQTEAIRAPRELIPVWFTDTRPHLLAIHYANFFNVYSNFSGFQLTIGDYVTRAKRAGNSKMLLDYLPMFASAQLILGLLHFLFFLFYPRQKLNAYYALFVLLIGINGIAVHSFYLTPYPTVQYFADFITAVCKVLIMCSAVILLYVLNYSRVPRWRIIVLTGVAVFYLGGYIFKYWVLRQETWHNYFSVVYVICMADGLWSAVQVIKRGQKNAWLIGAGVSAVILVYIFAWEDTFLVWPYALNSMRLFVMGAGSLILPLCLSLYLALDFARTNQKLAAKLREVEILSARSLAQEAEKTALIATEARRLEQIVQQRTAELKAQTEELREMDAIKSRFFTNITHEFKTPLTLILNPAKELLNTPAGDKDYLKLIIRNAERLMQLINQLLDLSKVESGLMEVNPALVDLVALLKLHVLSYQSLALQKGIALHFTTEQETLWMLIDRDKMEKIIHNLLSNALKFTDNGSVEVALCNHPEAAGNSFSLIVKDTGTGIPANKLPYIFTRFYQADPSDTRNTGGTGIGLSLTKELVELMGGQISAESVEGSFTQVKIVMPYQPAAAPPENSAGPVTVEEFIPVTCEEDVLAADKSCPLILLIEDHQELREFIRKSLAGRYRLITAADGPEGVAMGIQHIPDLVITDLMMPGLTGYQVTETLKKDERTSHIPVIILTAKAGIDNRIQGIETGADAYLTKPFEQRELIAQIENLISVREQLRIHYKNSDLWLKNTSELPSIEQDFIARIRHAVESHLNEEGYSADQLAVDMGLSRTQLHRKLKDVLGQAPGELIRVVRLQYAYNLLERRAATVSEVAYMVGFGSPASFSASFSRHFGFAPSKVAVSGS</sequence>
<dbReference type="Gene3D" id="1.10.10.60">
    <property type="entry name" value="Homeodomain-like"/>
    <property type="match status" value="1"/>
</dbReference>
<feature type="domain" description="Response regulatory" evidence="12">
    <location>
        <begin position="734"/>
        <end position="849"/>
    </location>
</feature>
<dbReference type="InterPro" id="IPR011623">
    <property type="entry name" value="7TMR_DISM_rcpt_extracell_dom1"/>
</dbReference>
<feature type="domain" description="Histidine kinase" evidence="11">
    <location>
        <begin position="482"/>
        <end position="699"/>
    </location>
</feature>
<protein>
    <recommendedName>
        <fullName evidence="2">histidine kinase</fullName>
        <ecNumber evidence="2">2.7.13.3</ecNumber>
    </recommendedName>
</protein>
<evidence type="ECO:0000256" key="4">
    <source>
        <dbReference type="ARBA" id="ARBA00022679"/>
    </source>
</evidence>
<evidence type="ECO:0000313" key="13">
    <source>
        <dbReference type="EMBL" id="PWK79184.1"/>
    </source>
</evidence>
<accession>A0A316HDF1</accession>
<dbReference type="SMART" id="SM00448">
    <property type="entry name" value="REC"/>
    <property type="match status" value="1"/>
</dbReference>
<dbReference type="Pfam" id="PF00512">
    <property type="entry name" value="HisKA"/>
    <property type="match status" value="1"/>
</dbReference>
<name>A0A316HDF1_9SPHI</name>
<dbReference type="InterPro" id="IPR018060">
    <property type="entry name" value="HTH_AraC"/>
</dbReference>
<dbReference type="Gene3D" id="1.10.287.130">
    <property type="match status" value="1"/>
</dbReference>
<keyword evidence="7" id="KW-0804">Transcription</keyword>
<dbReference type="PRINTS" id="PR00344">
    <property type="entry name" value="BCTRLSENSOR"/>
</dbReference>
<dbReference type="PROSITE" id="PS50110">
    <property type="entry name" value="RESPONSE_REGULATORY"/>
    <property type="match status" value="1"/>
</dbReference>
<dbReference type="Pfam" id="PF07695">
    <property type="entry name" value="7TMR-DISM_7TM"/>
    <property type="match status" value="1"/>
</dbReference>
<evidence type="ECO:0000259" key="10">
    <source>
        <dbReference type="PROSITE" id="PS01124"/>
    </source>
</evidence>
<comment type="catalytic activity">
    <reaction evidence="1">
        <text>ATP + protein L-histidine = ADP + protein N-phospho-L-histidine.</text>
        <dbReference type="EC" id="2.7.13.3"/>
    </reaction>
</comment>
<comment type="caution">
    <text evidence="13">The sequence shown here is derived from an EMBL/GenBank/DDBJ whole genome shotgun (WGS) entry which is preliminary data.</text>
</comment>
<keyword evidence="3 8" id="KW-0597">Phosphoprotein</keyword>
<evidence type="ECO:0000256" key="3">
    <source>
        <dbReference type="ARBA" id="ARBA00022553"/>
    </source>
</evidence>
<dbReference type="GO" id="GO:0003700">
    <property type="term" value="F:DNA-binding transcription factor activity"/>
    <property type="evidence" value="ECO:0007669"/>
    <property type="project" value="InterPro"/>
</dbReference>
<dbReference type="Gene3D" id="3.40.50.2300">
    <property type="match status" value="1"/>
</dbReference>
<keyword evidence="6" id="KW-0805">Transcription regulation</keyword>
<evidence type="ECO:0000256" key="5">
    <source>
        <dbReference type="ARBA" id="ARBA00022777"/>
    </source>
</evidence>
<organism evidence="13 14">
    <name type="scientific">Mucilaginibacter oryzae</name>
    <dbReference type="NCBI Taxonomy" id="468058"/>
    <lineage>
        <taxon>Bacteria</taxon>
        <taxon>Pseudomonadati</taxon>
        <taxon>Bacteroidota</taxon>
        <taxon>Sphingobacteriia</taxon>
        <taxon>Sphingobacteriales</taxon>
        <taxon>Sphingobacteriaceae</taxon>
        <taxon>Mucilaginibacter</taxon>
    </lineage>
</organism>
<dbReference type="InterPro" id="IPR003661">
    <property type="entry name" value="HisK_dim/P_dom"/>
</dbReference>
<dbReference type="Pfam" id="PF00072">
    <property type="entry name" value="Response_reg"/>
    <property type="match status" value="1"/>
</dbReference>
<dbReference type="SUPFAM" id="SSF55874">
    <property type="entry name" value="ATPase domain of HSP90 chaperone/DNA topoisomerase II/histidine kinase"/>
    <property type="match status" value="1"/>
</dbReference>
<dbReference type="PANTHER" id="PTHR43547">
    <property type="entry name" value="TWO-COMPONENT HISTIDINE KINASE"/>
    <property type="match status" value="1"/>
</dbReference>
<dbReference type="Pfam" id="PF12833">
    <property type="entry name" value="HTH_18"/>
    <property type="match status" value="1"/>
</dbReference>
<dbReference type="InterPro" id="IPR009057">
    <property type="entry name" value="Homeodomain-like_sf"/>
</dbReference>
<keyword evidence="9" id="KW-0472">Membrane</keyword>
<dbReference type="InterPro" id="IPR003594">
    <property type="entry name" value="HATPase_dom"/>
</dbReference>
<dbReference type="PROSITE" id="PS50109">
    <property type="entry name" value="HIS_KIN"/>
    <property type="match status" value="1"/>
</dbReference>
<dbReference type="SMART" id="SM00342">
    <property type="entry name" value="HTH_ARAC"/>
    <property type="match status" value="1"/>
</dbReference>
<feature type="transmembrane region" description="Helical" evidence="9">
    <location>
        <begin position="208"/>
        <end position="230"/>
    </location>
</feature>
<dbReference type="EC" id="2.7.13.3" evidence="2"/>
<dbReference type="InterPro" id="IPR005467">
    <property type="entry name" value="His_kinase_dom"/>
</dbReference>
<evidence type="ECO:0000256" key="8">
    <source>
        <dbReference type="PROSITE-ProRule" id="PRU00169"/>
    </source>
</evidence>
<dbReference type="Gene3D" id="3.30.565.10">
    <property type="entry name" value="Histidine kinase-like ATPase, C-terminal domain"/>
    <property type="match status" value="1"/>
</dbReference>
<dbReference type="InterPro" id="IPR036890">
    <property type="entry name" value="HATPase_C_sf"/>
</dbReference>
<dbReference type="SUPFAM" id="SSF47384">
    <property type="entry name" value="Homodimeric domain of signal transducing histidine kinase"/>
    <property type="match status" value="1"/>
</dbReference>
<dbReference type="SMART" id="SM00388">
    <property type="entry name" value="HisKA"/>
    <property type="match status" value="1"/>
</dbReference>
<evidence type="ECO:0000256" key="2">
    <source>
        <dbReference type="ARBA" id="ARBA00012438"/>
    </source>
</evidence>
<feature type="transmembrane region" description="Helical" evidence="9">
    <location>
        <begin position="270"/>
        <end position="289"/>
    </location>
</feature>
<evidence type="ECO:0000256" key="1">
    <source>
        <dbReference type="ARBA" id="ARBA00000085"/>
    </source>
</evidence>
<feature type="domain" description="HTH araC/xylS-type" evidence="10">
    <location>
        <begin position="881"/>
        <end position="980"/>
    </location>
</feature>
<dbReference type="SUPFAM" id="SSF46689">
    <property type="entry name" value="Homeodomain-like"/>
    <property type="match status" value="1"/>
</dbReference>
<keyword evidence="9" id="KW-0812">Transmembrane</keyword>
<keyword evidence="4" id="KW-0808">Transferase</keyword>
<evidence type="ECO:0000259" key="12">
    <source>
        <dbReference type="PROSITE" id="PS50110"/>
    </source>
</evidence>
<evidence type="ECO:0000256" key="6">
    <source>
        <dbReference type="ARBA" id="ARBA00023015"/>
    </source>
</evidence>
<dbReference type="GO" id="GO:0000155">
    <property type="term" value="F:phosphorelay sensor kinase activity"/>
    <property type="evidence" value="ECO:0007669"/>
    <property type="project" value="InterPro"/>
</dbReference>
<feature type="transmembrane region" description="Helical" evidence="9">
    <location>
        <begin position="390"/>
        <end position="410"/>
    </location>
</feature>
<dbReference type="SMART" id="SM00387">
    <property type="entry name" value="HATPase_c"/>
    <property type="match status" value="1"/>
</dbReference>
<dbReference type="InterPro" id="IPR011006">
    <property type="entry name" value="CheY-like_superfamily"/>
</dbReference>
<dbReference type="AlphaFoldDB" id="A0A316HDF1"/>
<dbReference type="PANTHER" id="PTHR43547:SF2">
    <property type="entry name" value="HYBRID SIGNAL TRANSDUCTION HISTIDINE KINASE C"/>
    <property type="match status" value="1"/>
</dbReference>
<feature type="transmembrane region" description="Helical" evidence="9">
    <location>
        <begin position="355"/>
        <end position="374"/>
    </location>
</feature>
<feature type="transmembrane region" description="Helical" evidence="9">
    <location>
        <begin position="237"/>
        <end position="258"/>
    </location>
</feature>
<dbReference type="PROSITE" id="PS01124">
    <property type="entry name" value="HTH_ARAC_FAMILY_2"/>
    <property type="match status" value="1"/>
</dbReference>
<dbReference type="InterPro" id="IPR004358">
    <property type="entry name" value="Sig_transdc_His_kin-like_C"/>
</dbReference>
<keyword evidence="5 13" id="KW-0418">Kinase</keyword>
<dbReference type="CDD" id="cd00082">
    <property type="entry name" value="HisKA"/>
    <property type="match status" value="1"/>
</dbReference>
<dbReference type="SUPFAM" id="SSF52172">
    <property type="entry name" value="CheY-like"/>
    <property type="match status" value="1"/>
</dbReference>
<reference evidence="13 14" key="1">
    <citation type="submission" date="2018-05" db="EMBL/GenBank/DDBJ databases">
        <title>Genomic Encyclopedia of Archaeal and Bacterial Type Strains, Phase II (KMG-II): from individual species to whole genera.</title>
        <authorList>
            <person name="Goeker M."/>
        </authorList>
    </citation>
    <scope>NUCLEOTIDE SEQUENCE [LARGE SCALE GENOMIC DNA]</scope>
    <source>
        <strain evidence="13 14">DSM 19975</strain>
    </source>
</reference>
<feature type="modified residue" description="4-aspartylphosphate" evidence="8">
    <location>
        <position position="782"/>
    </location>
</feature>
<dbReference type="GO" id="GO:0043565">
    <property type="term" value="F:sequence-specific DNA binding"/>
    <property type="evidence" value="ECO:0007669"/>
    <property type="project" value="InterPro"/>
</dbReference>
<dbReference type="RefSeq" id="WP_109607394.1">
    <property type="nucleotide sequence ID" value="NZ_QGHA01000002.1"/>
</dbReference>
<dbReference type="EMBL" id="QGHA01000002">
    <property type="protein sequence ID" value="PWK79184.1"/>
    <property type="molecule type" value="Genomic_DNA"/>
</dbReference>
<gene>
    <name evidence="13" type="ORF">LX99_01640</name>
</gene>
<keyword evidence="14" id="KW-1185">Reference proteome</keyword>
<dbReference type="InterPro" id="IPR036097">
    <property type="entry name" value="HisK_dim/P_sf"/>
</dbReference>
<proteinExistence type="predicted"/>
<dbReference type="InterPro" id="IPR001789">
    <property type="entry name" value="Sig_transdc_resp-reg_receiver"/>
</dbReference>
<dbReference type="FunFam" id="3.30.565.10:FF:000006">
    <property type="entry name" value="Sensor histidine kinase WalK"/>
    <property type="match status" value="1"/>
</dbReference>
<evidence type="ECO:0000313" key="14">
    <source>
        <dbReference type="Proteomes" id="UP000245678"/>
    </source>
</evidence>
<feature type="transmembrane region" description="Helical" evidence="9">
    <location>
        <begin position="301"/>
        <end position="320"/>
    </location>
</feature>
<dbReference type="Proteomes" id="UP000245678">
    <property type="component" value="Unassembled WGS sequence"/>
</dbReference>
<evidence type="ECO:0000256" key="9">
    <source>
        <dbReference type="SAM" id="Phobius"/>
    </source>
</evidence>
<dbReference type="Pfam" id="PF02518">
    <property type="entry name" value="HATPase_c"/>
    <property type="match status" value="1"/>
</dbReference>